<feature type="region of interest" description="Disordered" evidence="1">
    <location>
        <begin position="1"/>
        <end position="24"/>
    </location>
</feature>
<feature type="compositionally biased region" description="Basic and acidic residues" evidence="1">
    <location>
        <begin position="228"/>
        <end position="237"/>
    </location>
</feature>
<evidence type="ECO:0000313" key="3">
    <source>
        <dbReference type="EMBL" id="MEB3372418.1"/>
    </source>
</evidence>
<gene>
    <name evidence="3" type="ORF">R4I43_33965</name>
</gene>
<dbReference type="Gene3D" id="3.90.1750.20">
    <property type="entry name" value="Putative Large Serine Recombinase, Chain B, Domain 2"/>
    <property type="match status" value="1"/>
</dbReference>
<evidence type="ECO:0000256" key="1">
    <source>
        <dbReference type="SAM" id="MobiDB-lite"/>
    </source>
</evidence>
<dbReference type="InterPro" id="IPR011109">
    <property type="entry name" value="DNA_bind_recombinase_dom"/>
</dbReference>
<reference evidence="3 4" key="1">
    <citation type="submission" date="2023-10" db="EMBL/GenBank/DDBJ databases">
        <title>Saccharopolyspora sp. nov., isolated from mangrove soil.</title>
        <authorList>
            <person name="Lu Y."/>
            <person name="Liu W."/>
        </authorList>
    </citation>
    <scope>NUCLEOTIDE SEQUENCE [LARGE SCALE GENOMIC DNA]</scope>
    <source>
        <strain evidence="3 4">S2-29</strain>
    </source>
</reference>
<proteinExistence type="predicted"/>
<comment type="caution">
    <text evidence="3">The sequence shown here is derived from an EMBL/GenBank/DDBJ whole genome shotgun (WGS) entry which is preliminary data.</text>
</comment>
<feature type="region of interest" description="Disordered" evidence="1">
    <location>
        <begin position="175"/>
        <end position="245"/>
    </location>
</feature>
<accession>A0ABU6ALU9</accession>
<sequence>MARELNERGVACPAEADQARNPHRAGEGWIARTVGMILENPRYTGRQVWNRQTTKGHGPGGRAGGRGSGVVRANSVQEWEVSERLSHMPLVNETTFNGYGPRGPRRPMRRAGMRWPGWWCVASVVVGWTRTGCTAARGIAVVMATPPPHRGPIRRHGMSMSVRTISGTPYPGCSASKDGNHPMTTREPRSVNIPTGWGWKSCAATETGRSSRCQPRGSRATGQTWADVPRDRAEPHRAPPRQGST</sequence>
<feature type="compositionally biased region" description="Basic and acidic residues" evidence="1">
    <location>
        <begin position="178"/>
        <end position="189"/>
    </location>
</feature>
<dbReference type="Proteomes" id="UP001327093">
    <property type="component" value="Unassembled WGS sequence"/>
</dbReference>
<protein>
    <submittedName>
        <fullName evidence="3">Recombinase family protein</fullName>
    </submittedName>
</protein>
<keyword evidence="4" id="KW-1185">Reference proteome</keyword>
<dbReference type="Pfam" id="PF07508">
    <property type="entry name" value="Recombinase"/>
    <property type="match status" value="1"/>
</dbReference>
<name>A0ABU6ALU9_9PSEU</name>
<dbReference type="EMBL" id="JAWLNX010000047">
    <property type="protein sequence ID" value="MEB3372418.1"/>
    <property type="molecule type" value="Genomic_DNA"/>
</dbReference>
<dbReference type="InterPro" id="IPR038109">
    <property type="entry name" value="DNA_bind_recomb_sf"/>
</dbReference>
<evidence type="ECO:0000259" key="2">
    <source>
        <dbReference type="Pfam" id="PF07508"/>
    </source>
</evidence>
<organism evidence="3 4">
    <name type="scientific">Saccharopolyspora mangrovi</name>
    <dbReference type="NCBI Taxonomy" id="3082379"/>
    <lineage>
        <taxon>Bacteria</taxon>
        <taxon>Bacillati</taxon>
        <taxon>Actinomycetota</taxon>
        <taxon>Actinomycetes</taxon>
        <taxon>Pseudonocardiales</taxon>
        <taxon>Pseudonocardiaceae</taxon>
        <taxon>Saccharopolyspora</taxon>
    </lineage>
</organism>
<evidence type="ECO:0000313" key="4">
    <source>
        <dbReference type="Proteomes" id="UP001327093"/>
    </source>
</evidence>
<feature type="domain" description="Recombinase" evidence="2">
    <location>
        <begin position="2"/>
        <end position="97"/>
    </location>
</feature>